<accession>A0A3S4W8P3</accession>
<keyword evidence="1" id="KW-1133">Transmembrane helix</keyword>
<evidence type="ECO:0000313" key="2">
    <source>
        <dbReference type="EMBL" id="VEI03423.1"/>
    </source>
</evidence>
<evidence type="ECO:0000256" key="1">
    <source>
        <dbReference type="SAM" id="Phobius"/>
    </source>
</evidence>
<sequence length="218" mass="23946">MSSKLISICAIQGRIQVGHLFRIGLALLMATLLTAPTPALAVSPSPSPTSTGPNQAQCTASGGVWVIVDLPDAIMAANCAPHPADGIDALSQIGVTATPTSKNLICELQGRPINSCSKDKGFDRKTKEYWAYWHRSTPQAPWIYSERGANNYHPQPGSVEGWRWGAKVQPRWHTSPLIPPAMPPHKNGPLPIFITLGVLILTAIIYWWWRRRETINKR</sequence>
<keyword evidence="1" id="KW-0472">Membrane</keyword>
<proteinExistence type="predicted"/>
<reference evidence="2 3" key="1">
    <citation type="submission" date="2018-12" db="EMBL/GenBank/DDBJ databases">
        <authorList>
            <consortium name="Pathogen Informatics"/>
        </authorList>
    </citation>
    <scope>NUCLEOTIDE SEQUENCE [LARGE SCALE GENOMIC DNA]</scope>
    <source>
        <strain evidence="2 3">NCTC13652</strain>
    </source>
</reference>
<keyword evidence="1" id="KW-0812">Transmembrane</keyword>
<keyword evidence="3" id="KW-1185">Reference proteome</keyword>
<dbReference type="EMBL" id="LR134473">
    <property type="protein sequence ID" value="VEI03423.1"/>
    <property type="molecule type" value="Genomic_DNA"/>
</dbReference>
<dbReference type="STRING" id="1122997.GCA_000425285_02732"/>
<name>A0A3S4W8P3_9ACTN</name>
<organism evidence="2 3">
    <name type="scientific">Acidipropionibacterium jensenii</name>
    <dbReference type="NCBI Taxonomy" id="1749"/>
    <lineage>
        <taxon>Bacteria</taxon>
        <taxon>Bacillati</taxon>
        <taxon>Actinomycetota</taxon>
        <taxon>Actinomycetes</taxon>
        <taxon>Propionibacteriales</taxon>
        <taxon>Propionibacteriaceae</taxon>
        <taxon>Acidipropionibacterium</taxon>
    </lineage>
</organism>
<dbReference type="Proteomes" id="UP000277858">
    <property type="component" value="Chromosome"/>
</dbReference>
<dbReference type="AlphaFoldDB" id="A0A3S4W8P3"/>
<protein>
    <submittedName>
        <fullName evidence="2">Uncharacterized protein</fullName>
    </submittedName>
</protein>
<feature type="transmembrane region" description="Helical" evidence="1">
    <location>
        <begin position="190"/>
        <end position="209"/>
    </location>
</feature>
<evidence type="ECO:0000313" key="3">
    <source>
        <dbReference type="Proteomes" id="UP000277858"/>
    </source>
</evidence>
<gene>
    <name evidence="2" type="ORF">NCTC13652_01626</name>
</gene>